<name>A0A069DUB2_9HEMI</name>
<dbReference type="FunFam" id="3.30.420.40:FF:000177">
    <property type="entry name" value="Glycerol kinase"/>
    <property type="match status" value="1"/>
</dbReference>
<keyword evidence="5" id="KW-0547">Nucleotide-binding</keyword>
<evidence type="ECO:0000259" key="13">
    <source>
        <dbReference type="Pfam" id="PF00370"/>
    </source>
</evidence>
<organism evidence="15">
    <name type="scientific">Panstrongylus megistus</name>
    <dbReference type="NCBI Taxonomy" id="65343"/>
    <lineage>
        <taxon>Eukaryota</taxon>
        <taxon>Metazoa</taxon>
        <taxon>Ecdysozoa</taxon>
        <taxon>Arthropoda</taxon>
        <taxon>Hexapoda</taxon>
        <taxon>Insecta</taxon>
        <taxon>Pterygota</taxon>
        <taxon>Neoptera</taxon>
        <taxon>Paraneoptera</taxon>
        <taxon>Hemiptera</taxon>
        <taxon>Heteroptera</taxon>
        <taxon>Panheteroptera</taxon>
        <taxon>Cimicomorpha</taxon>
        <taxon>Reduviidae</taxon>
        <taxon>Triatominae</taxon>
        <taxon>Panstrongylus</taxon>
    </lineage>
</organism>
<feature type="domain" description="Carbohydrate kinase FGGY N-terminal" evidence="13">
    <location>
        <begin position="9"/>
        <end position="263"/>
    </location>
</feature>
<evidence type="ECO:0000256" key="2">
    <source>
        <dbReference type="ARBA" id="ARBA00009156"/>
    </source>
</evidence>
<dbReference type="GO" id="GO:0019563">
    <property type="term" value="P:glycerol catabolic process"/>
    <property type="evidence" value="ECO:0007669"/>
    <property type="project" value="UniProtKB-UniPathway"/>
</dbReference>
<dbReference type="UniPathway" id="UPA00618">
    <property type="reaction ID" value="UER00672"/>
</dbReference>
<evidence type="ECO:0000256" key="12">
    <source>
        <dbReference type="RuleBase" id="RU003733"/>
    </source>
</evidence>
<dbReference type="GO" id="GO:0005739">
    <property type="term" value="C:mitochondrion"/>
    <property type="evidence" value="ECO:0007669"/>
    <property type="project" value="TreeGrafter"/>
</dbReference>
<evidence type="ECO:0000256" key="4">
    <source>
        <dbReference type="ARBA" id="ARBA00022679"/>
    </source>
</evidence>
<dbReference type="Pfam" id="PF00370">
    <property type="entry name" value="FGGY_N"/>
    <property type="match status" value="1"/>
</dbReference>
<evidence type="ECO:0000256" key="6">
    <source>
        <dbReference type="ARBA" id="ARBA00022777"/>
    </source>
</evidence>
<keyword evidence="6 12" id="KW-0418">Kinase</keyword>
<keyword evidence="7" id="KW-0319">Glycerol metabolism</keyword>
<dbReference type="InterPro" id="IPR005999">
    <property type="entry name" value="Glycerol_kin"/>
</dbReference>
<dbReference type="PANTHER" id="PTHR10196">
    <property type="entry name" value="SUGAR KINASE"/>
    <property type="match status" value="1"/>
</dbReference>
<dbReference type="PROSITE" id="PS00933">
    <property type="entry name" value="FGGY_KINASES_1"/>
    <property type="match status" value="1"/>
</dbReference>
<dbReference type="InterPro" id="IPR018483">
    <property type="entry name" value="Carb_kinase_FGGY_CS"/>
</dbReference>
<dbReference type="CDD" id="cd07792">
    <property type="entry name" value="ASKHA_NBD_FGGY_GK1-3-like"/>
    <property type="match status" value="1"/>
</dbReference>
<reference evidence="15" key="1">
    <citation type="journal article" date="2015" name="J. Med. Entomol.">
        <title>A Deep Insight Into the Sialotranscriptome of the Chagas Disease Vector, Panstrongylus megistus (Hemiptera: Heteroptera).</title>
        <authorList>
            <person name="Ribeiro J.M."/>
            <person name="Schwarz A."/>
            <person name="Francischetti I.M."/>
        </authorList>
    </citation>
    <scope>NUCLEOTIDE SEQUENCE</scope>
    <source>
        <tissue evidence="15">Salivary glands</tissue>
    </source>
</reference>
<dbReference type="InterPro" id="IPR018485">
    <property type="entry name" value="FGGY_C"/>
</dbReference>
<evidence type="ECO:0000256" key="7">
    <source>
        <dbReference type="ARBA" id="ARBA00022798"/>
    </source>
</evidence>
<evidence type="ECO:0000256" key="3">
    <source>
        <dbReference type="ARBA" id="ARBA00012099"/>
    </source>
</evidence>
<evidence type="ECO:0000256" key="11">
    <source>
        <dbReference type="ARBA" id="ARBA00071571"/>
    </source>
</evidence>
<dbReference type="Gene3D" id="3.30.420.40">
    <property type="match status" value="2"/>
</dbReference>
<dbReference type="GO" id="GO:0004370">
    <property type="term" value="F:glycerol kinase activity"/>
    <property type="evidence" value="ECO:0007669"/>
    <property type="project" value="UniProtKB-EC"/>
</dbReference>
<comment type="similarity">
    <text evidence="2 12">Belongs to the FGGY kinase family.</text>
</comment>
<dbReference type="AlphaFoldDB" id="A0A069DUB2"/>
<dbReference type="EC" id="2.7.1.30" evidence="3"/>
<comment type="catalytic activity">
    <reaction evidence="10">
        <text>glycerol + ATP = sn-glycerol 3-phosphate + ADP + H(+)</text>
        <dbReference type="Rhea" id="RHEA:21644"/>
        <dbReference type="ChEBI" id="CHEBI:15378"/>
        <dbReference type="ChEBI" id="CHEBI:17754"/>
        <dbReference type="ChEBI" id="CHEBI:30616"/>
        <dbReference type="ChEBI" id="CHEBI:57597"/>
        <dbReference type="ChEBI" id="CHEBI:456216"/>
        <dbReference type="EC" id="2.7.1.30"/>
    </reaction>
</comment>
<protein>
    <recommendedName>
        <fullName evidence="11">Probable glycerol kinase</fullName>
        <ecNumber evidence="3">2.7.1.30</ecNumber>
    </recommendedName>
    <alternativeName>
        <fullName evidence="9">ATP:glycerol 3-phosphotransferase</fullName>
    </alternativeName>
</protein>
<evidence type="ECO:0000256" key="5">
    <source>
        <dbReference type="ARBA" id="ARBA00022741"/>
    </source>
</evidence>
<evidence type="ECO:0000256" key="10">
    <source>
        <dbReference type="ARBA" id="ARBA00052101"/>
    </source>
</evidence>
<dbReference type="GO" id="GO:0046167">
    <property type="term" value="P:glycerol-3-phosphate biosynthetic process"/>
    <property type="evidence" value="ECO:0007669"/>
    <property type="project" value="TreeGrafter"/>
</dbReference>
<feature type="domain" description="Carbohydrate kinase FGGY C-terminal" evidence="14">
    <location>
        <begin position="273"/>
        <end position="464"/>
    </location>
</feature>
<dbReference type="PANTHER" id="PTHR10196:SF69">
    <property type="entry name" value="GLYCEROL KINASE"/>
    <property type="match status" value="1"/>
</dbReference>
<dbReference type="Pfam" id="PF02782">
    <property type="entry name" value="FGGY_C"/>
    <property type="match status" value="1"/>
</dbReference>
<evidence type="ECO:0000259" key="14">
    <source>
        <dbReference type="Pfam" id="PF02782"/>
    </source>
</evidence>
<sequence length="515" mass="56528">MYPTHGSLIGAIDEGTSSARFLVFSTQTGKPVASHQIPINKHCAREGWVEQDPVMIIEAVRQCLEKNATILNDKDIEVNRLAAIGISNQRETTILWDKTTGQPLHNAIVWLDMRTTSTLESLLDKIPNRDKCYLKSACGLPLSPYFSALKIRWLMDNVVEVREAIEKKTCLFGTMDTWLMWNLTGGTNGGVHVTDVTNASRTMLMNLATLDWDPMLCKFFDIPMEILPTIHSSSEIYGRIVGGAMDGIPISGCLGDQHAALLGQKCFNKGMAKSTYGTGCFLLYNTGSDRVESSHGLVTTVGYQLGQGAPPCYALEGSIAVAGAAFAWLKDNIGLVEDVKEIESLANRVYHSGDVYFVPAFSGLYAPYWQPDARGVICGITEETRRSHILRASLEAICFQTRDILEAMNKDCGVPMSKLQVDGGAIQNNLLMQLKADLCGIPVVRPHMAETSAFGAALAAGVAAGIEVCQLNDIQSSPCDIFSPRITDQERDNRYSRWKMAIERSFGWQLNETAQ</sequence>
<dbReference type="InterPro" id="IPR043129">
    <property type="entry name" value="ATPase_NBD"/>
</dbReference>
<dbReference type="PROSITE" id="PS00445">
    <property type="entry name" value="FGGY_KINASES_2"/>
    <property type="match status" value="1"/>
</dbReference>
<dbReference type="InterPro" id="IPR000577">
    <property type="entry name" value="Carb_kinase_FGGY"/>
</dbReference>
<comment type="pathway">
    <text evidence="1">Polyol metabolism; glycerol degradation via glycerol kinase pathway; sn-glycerol 3-phosphate from glycerol: step 1/1.</text>
</comment>
<evidence type="ECO:0000256" key="1">
    <source>
        <dbReference type="ARBA" id="ARBA00005190"/>
    </source>
</evidence>
<evidence type="ECO:0000256" key="8">
    <source>
        <dbReference type="ARBA" id="ARBA00022840"/>
    </source>
</evidence>
<dbReference type="InterPro" id="IPR018484">
    <property type="entry name" value="FGGY_N"/>
</dbReference>
<keyword evidence="4 12" id="KW-0808">Transferase</keyword>
<dbReference type="NCBIfam" id="NF000756">
    <property type="entry name" value="PRK00047.1"/>
    <property type="match status" value="1"/>
</dbReference>
<accession>A0A069DUB2</accession>
<dbReference type="PIRSF" id="PIRSF000538">
    <property type="entry name" value="GlpK"/>
    <property type="match status" value="1"/>
</dbReference>
<evidence type="ECO:0000256" key="9">
    <source>
        <dbReference type="ARBA" id="ARBA00043149"/>
    </source>
</evidence>
<dbReference type="InterPro" id="IPR042018">
    <property type="entry name" value="GK1-3_metazoan-type"/>
</dbReference>
<dbReference type="FunFam" id="3.30.420.40:FF:000108">
    <property type="entry name" value="Glycerol kinase, glycosomal"/>
    <property type="match status" value="1"/>
</dbReference>
<dbReference type="SUPFAM" id="SSF53067">
    <property type="entry name" value="Actin-like ATPase domain"/>
    <property type="match status" value="2"/>
</dbReference>
<keyword evidence="8" id="KW-0067">ATP-binding</keyword>
<dbReference type="EMBL" id="GBGD01001171">
    <property type="protein sequence ID" value="JAC87718.1"/>
    <property type="molecule type" value="mRNA"/>
</dbReference>
<dbReference type="GO" id="GO:0006641">
    <property type="term" value="P:triglyceride metabolic process"/>
    <property type="evidence" value="ECO:0007669"/>
    <property type="project" value="TreeGrafter"/>
</dbReference>
<dbReference type="GO" id="GO:0005524">
    <property type="term" value="F:ATP binding"/>
    <property type="evidence" value="ECO:0007669"/>
    <property type="project" value="UniProtKB-KW"/>
</dbReference>
<dbReference type="NCBIfam" id="TIGR01311">
    <property type="entry name" value="glycerol_kin"/>
    <property type="match status" value="1"/>
</dbReference>
<proteinExistence type="evidence at transcript level"/>
<evidence type="ECO:0000313" key="15">
    <source>
        <dbReference type="EMBL" id="JAC87718.1"/>
    </source>
</evidence>